<feature type="region of interest" description="Disordered" evidence="1">
    <location>
        <begin position="1"/>
        <end position="25"/>
    </location>
</feature>
<organism evidence="2 3">
    <name type="scientific">Dietzia timorensis</name>
    <dbReference type="NCBI Taxonomy" id="499555"/>
    <lineage>
        <taxon>Bacteria</taxon>
        <taxon>Bacillati</taxon>
        <taxon>Actinomycetota</taxon>
        <taxon>Actinomycetes</taxon>
        <taxon>Mycobacteriales</taxon>
        <taxon>Dietziaceae</taxon>
        <taxon>Dietzia</taxon>
    </lineage>
</organism>
<evidence type="ECO:0000256" key="1">
    <source>
        <dbReference type="SAM" id="MobiDB-lite"/>
    </source>
</evidence>
<gene>
    <name evidence="2" type="ORF">BJL86_0879</name>
</gene>
<evidence type="ECO:0000313" key="3">
    <source>
        <dbReference type="Proteomes" id="UP000186104"/>
    </source>
</evidence>
<proteinExistence type="predicted"/>
<accession>A0A173LIE8</accession>
<evidence type="ECO:0000313" key="2">
    <source>
        <dbReference type="EMBL" id="ANI91673.1"/>
    </source>
</evidence>
<dbReference type="RefSeq" id="WP_067473441.1">
    <property type="nucleotide sequence ID" value="NZ_CP015961.1"/>
</dbReference>
<feature type="compositionally biased region" description="Polar residues" evidence="1">
    <location>
        <begin position="1"/>
        <end position="13"/>
    </location>
</feature>
<dbReference type="AlphaFoldDB" id="A0A173LIE8"/>
<dbReference type="KEGG" id="dtm:BJL86_0879"/>
<reference evidence="2 3" key="1">
    <citation type="submission" date="2016-06" db="EMBL/GenBank/DDBJ databases">
        <title>Complete genome sequence of a saline-alkali tolerant type strain Dietzia timorensis ID05-A0528T.</title>
        <authorList>
            <person name="Wu X."/>
        </authorList>
    </citation>
    <scope>NUCLEOTIDE SEQUENCE [LARGE SCALE GENOMIC DNA]</scope>
    <source>
        <strain evidence="2 3">ID05-A0528</strain>
    </source>
</reference>
<protein>
    <submittedName>
        <fullName evidence="2">Uncharacterized protein</fullName>
    </submittedName>
</protein>
<dbReference type="EMBL" id="CP015961">
    <property type="protein sequence ID" value="ANI91673.1"/>
    <property type="molecule type" value="Genomic_DNA"/>
</dbReference>
<name>A0A173LIE8_9ACTN</name>
<sequence length="80" mass="8877">MSTNTDESNASTTTRHDPKTDELTQEQVEQYLIDCDQGTFENLMAEVHAERAAASKDGLARGARLYERNKANGGFNIEGR</sequence>
<dbReference type="STRING" id="499555.BJL86_0879"/>
<dbReference type="Proteomes" id="UP000186104">
    <property type="component" value="Chromosome"/>
</dbReference>
<keyword evidence="3" id="KW-1185">Reference proteome</keyword>